<dbReference type="Pfam" id="PF13091">
    <property type="entry name" value="PLDc_2"/>
    <property type="match status" value="1"/>
</dbReference>
<keyword evidence="3" id="KW-0547">Nucleotide-binding</keyword>
<dbReference type="PROSITE" id="PS51192">
    <property type="entry name" value="HELICASE_ATP_BIND_1"/>
    <property type="match status" value="1"/>
</dbReference>
<evidence type="ECO:0000259" key="2">
    <source>
        <dbReference type="PROSITE" id="PS51194"/>
    </source>
</evidence>
<organism evidence="3 4">
    <name type="scientific">Allobacillus halotolerans</name>
    <dbReference type="NCBI Taxonomy" id="570278"/>
    <lineage>
        <taxon>Bacteria</taxon>
        <taxon>Bacillati</taxon>
        <taxon>Bacillota</taxon>
        <taxon>Bacilli</taxon>
        <taxon>Bacillales</taxon>
        <taxon>Bacillaceae</taxon>
        <taxon>Allobacillus</taxon>
    </lineage>
</organism>
<dbReference type="InterPro" id="IPR050742">
    <property type="entry name" value="Helicase_Restrict-Modif_Enz"/>
</dbReference>
<sequence length="806" mass="94086">MSSNVSLITNQLYQQVKRDIQSSTTIYILSSFMMYSGVKLILKDLEEAVERGADIKVLTGDYLYVTQPKAIKKLLTLNRVELRLWQSNGRSFHPKSYIFKHKEDGAIVIGSSNLSKSALTSGVEWNLRMVRNAENELFENAIDEFIQLFYADQTMQMNKETLKIYEENYREFHNEHPDFSQTLSEDEEIELTFPNTNDNIEPILVKDDQTEYEVIEPRPAQKKALKQLELTIEEDYNKAMVVMATGLGKTYLAAFFAQKFQKVLFIAHREEILNQAKKSFEKVLQIEGGIYNGKIKEANKELLFASIFTLSIQDHLQKFRPDEFDLIIIDEFHHAAANSYTKVIDYFSPSFLLGLTATPERTDGKDIFALCDGNVAYEIHFIEAIRHGWLSPFKYFGVKDDIDYTQIKWLGRKYDPDDLLAAQLISDRAKNVYEKWHEHKQTKTLAFCSSIQQAEYLENYFKDMGVKAITLTSKTVDITREEAIVQLEKNKVDIIFTVDLFNEGVDIPAVDTLLFTRPTESLVVFTQQIGRGLRKHPLKDQCVIIDLIGNYRNANTKFQVFHSTEGVSTKDPVKQITPELPADCEINLETEVVDLLKELKRKRSSRKDRVYYDYLAIKERLGRRPYYKEMFLYGEVPFKEYKQVFGGYFPFLNEYGELTEKEIEAYEEYGIWFKKLEKESMAKSYKMVVLSYMLSKGPNNWYKSITPEEVAPFFHDFYMSKTYRKNKDFSDKTTKKLWKYNESEIAKLIARMPMSKLVDNYNLVYFNGSEFGLTFDILPDIKVDLYRMTSEICNARLHFYFKRNPN</sequence>
<keyword evidence="4" id="KW-1185">Reference proteome</keyword>
<dbReference type="EMBL" id="JAHLZF010000005">
    <property type="protein sequence ID" value="MBU6080340.1"/>
    <property type="molecule type" value="Genomic_DNA"/>
</dbReference>
<protein>
    <submittedName>
        <fullName evidence="3">DEAD/DEAH box helicase family protein</fullName>
    </submittedName>
</protein>
<reference evidence="3 4" key="1">
    <citation type="journal article" date="2011" name="Int. J. Syst. Evol. Microbiol.">
        <title>Allobacillus halotolerans gen. nov., sp. nov. isolated from shrimp paste.</title>
        <authorList>
            <person name="Sheu S.Y."/>
            <person name="Arun A.B."/>
            <person name="Jiang S.R."/>
            <person name="Young C.C."/>
            <person name="Chen W.M."/>
        </authorList>
    </citation>
    <scope>NUCLEOTIDE SEQUENCE [LARGE SCALE GENOMIC DNA]</scope>
    <source>
        <strain evidence="3 4">LMG 24826</strain>
    </source>
</reference>
<dbReference type="InterPro" id="IPR014001">
    <property type="entry name" value="Helicase_ATP-bd"/>
</dbReference>
<dbReference type="InterPro" id="IPR006935">
    <property type="entry name" value="Helicase/UvrB_N"/>
</dbReference>
<accession>A0ABS6GMI3</accession>
<keyword evidence="3" id="KW-0347">Helicase</keyword>
<dbReference type="Pfam" id="PF00271">
    <property type="entry name" value="Helicase_C"/>
    <property type="match status" value="1"/>
</dbReference>
<feature type="domain" description="Helicase C-terminal" evidence="2">
    <location>
        <begin position="428"/>
        <end position="577"/>
    </location>
</feature>
<evidence type="ECO:0000259" key="1">
    <source>
        <dbReference type="PROSITE" id="PS51192"/>
    </source>
</evidence>
<comment type="caution">
    <text evidence="3">The sequence shown here is derived from an EMBL/GenBank/DDBJ whole genome shotgun (WGS) entry which is preliminary data.</text>
</comment>
<evidence type="ECO:0000313" key="3">
    <source>
        <dbReference type="EMBL" id="MBU6080340.1"/>
    </source>
</evidence>
<evidence type="ECO:0000313" key="4">
    <source>
        <dbReference type="Proteomes" id="UP000812672"/>
    </source>
</evidence>
<dbReference type="SMART" id="SM00490">
    <property type="entry name" value="HELICc"/>
    <property type="match status" value="1"/>
</dbReference>
<dbReference type="PROSITE" id="PS51194">
    <property type="entry name" value="HELICASE_CTER"/>
    <property type="match status" value="1"/>
</dbReference>
<dbReference type="Proteomes" id="UP000812672">
    <property type="component" value="Unassembled WGS sequence"/>
</dbReference>
<gene>
    <name evidence="3" type="ORF">KQ486_04870</name>
</gene>
<dbReference type="RefSeq" id="WP_216686940.1">
    <property type="nucleotide sequence ID" value="NZ_CAUPKR010000004.1"/>
</dbReference>
<name>A0ABS6GMI3_9BACI</name>
<dbReference type="CDD" id="cd18799">
    <property type="entry name" value="SF2_C_EcoAI-like"/>
    <property type="match status" value="1"/>
</dbReference>
<dbReference type="CDD" id="cd18032">
    <property type="entry name" value="DEXHc_RE_I_III_res"/>
    <property type="match status" value="1"/>
</dbReference>
<dbReference type="Pfam" id="PF04851">
    <property type="entry name" value="ResIII"/>
    <property type="match status" value="1"/>
</dbReference>
<dbReference type="GO" id="GO:0004386">
    <property type="term" value="F:helicase activity"/>
    <property type="evidence" value="ECO:0007669"/>
    <property type="project" value="UniProtKB-KW"/>
</dbReference>
<dbReference type="SMART" id="SM00487">
    <property type="entry name" value="DEXDc"/>
    <property type="match status" value="1"/>
</dbReference>
<dbReference type="InterPro" id="IPR025202">
    <property type="entry name" value="PLD-like_dom"/>
</dbReference>
<dbReference type="InterPro" id="IPR001650">
    <property type="entry name" value="Helicase_C-like"/>
</dbReference>
<dbReference type="CDD" id="cd09205">
    <property type="entry name" value="PLDc_N_DEXD_b3"/>
    <property type="match status" value="1"/>
</dbReference>
<dbReference type="PANTHER" id="PTHR47396">
    <property type="entry name" value="TYPE I RESTRICTION ENZYME ECOKI R PROTEIN"/>
    <property type="match status" value="1"/>
</dbReference>
<feature type="domain" description="Helicase ATP-binding" evidence="1">
    <location>
        <begin position="230"/>
        <end position="377"/>
    </location>
</feature>
<keyword evidence="3" id="KW-0378">Hydrolase</keyword>
<dbReference type="PANTHER" id="PTHR47396:SF1">
    <property type="entry name" value="ATP-DEPENDENT HELICASE IRC3-RELATED"/>
    <property type="match status" value="1"/>
</dbReference>
<proteinExistence type="predicted"/>
<keyword evidence="3" id="KW-0067">ATP-binding</keyword>